<proteinExistence type="predicted"/>
<dbReference type="InterPro" id="IPR035959">
    <property type="entry name" value="RutC-like_sf"/>
</dbReference>
<dbReference type="InterPro" id="IPR006175">
    <property type="entry name" value="YjgF/YER057c/UK114"/>
</dbReference>
<name>A0A2P6C8I9_9FLAO</name>
<sequence>MKEVNKNPIPQGKYIPAVRHADVIYTSGMTPRKDGVLLYSGEIKASVPVDAYREAVELATLNAMGAALNCLELNEKIASVLQMNIFLNTEAGFTAHSKIADFASEIVIDVLGIKSIGSRAAIGVASLPSNASVEITLVCSVNKVFK</sequence>
<comment type="caution">
    <text evidence="1">The sequence shown here is derived from an EMBL/GenBank/DDBJ whole genome shotgun (WGS) entry which is preliminary data.</text>
</comment>
<dbReference type="AlphaFoldDB" id="A0A2P6C8I9"/>
<dbReference type="PANTHER" id="PTHR43760:SF1">
    <property type="entry name" value="ENDORIBONUCLEASE L-PSP_CHORISMATE MUTASE-LIKE DOMAIN-CONTAINING PROTEIN"/>
    <property type="match status" value="1"/>
</dbReference>
<dbReference type="OrthoDB" id="9806350at2"/>
<gene>
    <name evidence="1" type="ORF">BTO14_14560</name>
</gene>
<dbReference type="Pfam" id="PF01042">
    <property type="entry name" value="Ribonuc_L-PSP"/>
    <property type="match status" value="1"/>
</dbReference>
<accession>A0A2P6C8I9</accession>
<reference evidence="1 2" key="1">
    <citation type="submission" date="2016-12" db="EMBL/GenBank/DDBJ databases">
        <title>Trade-off between light-utilization and light-protection in marine flavobacteria.</title>
        <authorList>
            <person name="Kumagai Y."/>
            <person name="Yoshizawa S."/>
            <person name="Kogure K."/>
            <person name="Iwasaki W."/>
        </authorList>
    </citation>
    <scope>NUCLEOTIDE SEQUENCE [LARGE SCALE GENOMIC DNA]</scope>
    <source>
        <strain evidence="1 2">KCTC 12100</strain>
    </source>
</reference>
<protein>
    <submittedName>
        <fullName evidence="1">Uncharacterized protein</fullName>
    </submittedName>
</protein>
<dbReference type="SUPFAM" id="SSF55298">
    <property type="entry name" value="YjgF-like"/>
    <property type="match status" value="1"/>
</dbReference>
<keyword evidence="2" id="KW-1185">Reference proteome</keyword>
<dbReference type="CDD" id="cd02199">
    <property type="entry name" value="YjgF_YER057c_UK114_like_1"/>
    <property type="match status" value="1"/>
</dbReference>
<dbReference type="InterPro" id="IPR013813">
    <property type="entry name" value="Endoribo_LPSP/chorism_mut-like"/>
</dbReference>
<organism evidence="1 2">
    <name type="scientific">Polaribacter butkevichii</name>
    <dbReference type="NCBI Taxonomy" id="218490"/>
    <lineage>
        <taxon>Bacteria</taxon>
        <taxon>Pseudomonadati</taxon>
        <taxon>Bacteroidota</taxon>
        <taxon>Flavobacteriia</taxon>
        <taxon>Flavobacteriales</taxon>
        <taxon>Flavobacteriaceae</taxon>
    </lineage>
</organism>
<dbReference type="Gene3D" id="3.30.1330.40">
    <property type="entry name" value="RutC-like"/>
    <property type="match status" value="1"/>
</dbReference>
<dbReference type="EMBL" id="MSCK01000002">
    <property type="protein sequence ID" value="PQJ69241.1"/>
    <property type="molecule type" value="Genomic_DNA"/>
</dbReference>
<evidence type="ECO:0000313" key="2">
    <source>
        <dbReference type="Proteomes" id="UP000247345"/>
    </source>
</evidence>
<dbReference type="PANTHER" id="PTHR43760">
    <property type="entry name" value="ENDORIBONUCLEASE-RELATED"/>
    <property type="match status" value="1"/>
</dbReference>
<dbReference type="Proteomes" id="UP000247345">
    <property type="component" value="Unassembled WGS sequence"/>
</dbReference>
<evidence type="ECO:0000313" key="1">
    <source>
        <dbReference type="EMBL" id="PQJ69241.1"/>
    </source>
</evidence>
<dbReference type="RefSeq" id="WP_105050173.1">
    <property type="nucleotide sequence ID" value="NZ_CP150661.1"/>
</dbReference>